<dbReference type="Proteomes" id="UP000197032">
    <property type="component" value="Unassembled WGS sequence"/>
</dbReference>
<evidence type="ECO:0000313" key="2">
    <source>
        <dbReference type="EMBL" id="GAW91341.1"/>
    </source>
</evidence>
<feature type="domain" description="Fido" evidence="1">
    <location>
        <begin position="7"/>
        <end position="125"/>
    </location>
</feature>
<dbReference type="GO" id="GO:0016301">
    <property type="term" value="F:kinase activity"/>
    <property type="evidence" value="ECO:0007669"/>
    <property type="project" value="InterPro"/>
</dbReference>
<gene>
    <name evidence="2" type="ORF">KKC1_05030</name>
</gene>
<sequence length="134" mass="14752">MAAIRFLTLAEVIEIHWDQIRRYGGQFGIRNIKLLQSAIAMPEATFDGQFLHPDIYEMAAAYAYHICKNHPFVDGNKRSALVCALVFLELNGVSLEDPEGVLYATMMDVASGKLDKQGLAKVLRRLAGINGNGG</sequence>
<dbReference type="NCBIfam" id="TIGR01550">
    <property type="entry name" value="DOC_P1"/>
    <property type="match status" value="1"/>
</dbReference>
<proteinExistence type="predicted"/>
<dbReference type="PIRSF" id="PIRSF018297">
    <property type="entry name" value="Doc"/>
    <property type="match status" value="1"/>
</dbReference>
<accession>A0A1Z5HPU0</accession>
<dbReference type="InterPro" id="IPR053737">
    <property type="entry name" value="Type_II_TA_Toxin"/>
</dbReference>
<reference evidence="3" key="1">
    <citation type="journal article" date="2017" name="Appl. Environ. Microbiol.">
        <title>Genomic analysis of Calderihabitans maritimus KKC1, a thermophilic hydrogenogenic carboxydotrophic bacterium isolated from marine sediment.</title>
        <authorList>
            <person name="Omae K."/>
            <person name="Yoneda Y."/>
            <person name="Fukuyama Y."/>
            <person name="Yoshida T."/>
            <person name="Sako Y."/>
        </authorList>
    </citation>
    <scope>NUCLEOTIDE SEQUENCE [LARGE SCALE GENOMIC DNA]</scope>
    <source>
        <strain evidence="3">KKC1</strain>
    </source>
</reference>
<protein>
    <recommendedName>
        <fullName evidence="1">Fido domain-containing protein</fullName>
    </recommendedName>
</protein>
<dbReference type="Pfam" id="PF02661">
    <property type="entry name" value="Fic"/>
    <property type="match status" value="1"/>
</dbReference>
<comment type="caution">
    <text evidence="2">The sequence shown here is derived from an EMBL/GenBank/DDBJ whole genome shotgun (WGS) entry which is preliminary data.</text>
</comment>
<evidence type="ECO:0000259" key="1">
    <source>
        <dbReference type="PROSITE" id="PS51459"/>
    </source>
</evidence>
<evidence type="ECO:0000313" key="3">
    <source>
        <dbReference type="Proteomes" id="UP000197032"/>
    </source>
</evidence>
<dbReference type="SUPFAM" id="SSF140931">
    <property type="entry name" value="Fic-like"/>
    <property type="match status" value="1"/>
</dbReference>
<dbReference type="InterPro" id="IPR006440">
    <property type="entry name" value="Doc"/>
</dbReference>
<dbReference type="PANTHER" id="PTHR39426:SF1">
    <property type="entry name" value="HOMOLOGY TO DEATH-ON-CURING PROTEIN OF PHAGE P1"/>
    <property type="match status" value="1"/>
</dbReference>
<keyword evidence="3" id="KW-1185">Reference proteome</keyword>
<dbReference type="InterPro" id="IPR036597">
    <property type="entry name" value="Fido-like_dom_sf"/>
</dbReference>
<dbReference type="Gene3D" id="1.20.120.1870">
    <property type="entry name" value="Fic/DOC protein, Fido domain"/>
    <property type="match status" value="1"/>
</dbReference>
<name>A0A1Z5HPU0_9FIRM</name>
<dbReference type="PANTHER" id="PTHR39426">
    <property type="entry name" value="HOMOLOGY TO DEATH-ON-CURING PROTEIN OF PHAGE P1"/>
    <property type="match status" value="1"/>
</dbReference>
<dbReference type="AlphaFoldDB" id="A0A1Z5HPU0"/>
<organism evidence="2 3">
    <name type="scientific">Calderihabitans maritimus</name>
    <dbReference type="NCBI Taxonomy" id="1246530"/>
    <lineage>
        <taxon>Bacteria</taxon>
        <taxon>Bacillati</taxon>
        <taxon>Bacillota</taxon>
        <taxon>Clostridia</taxon>
        <taxon>Neomoorellales</taxon>
        <taxon>Calderihabitantaceae</taxon>
        <taxon>Calderihabitans</taxon>
    </lineage>
</organism>
<dbReference type="InterPro" id="IPR003812">
    <property type="entry name" value="Fido"/>
</dbReference>
<dbReference type="EMBL" id="BDGJ01000015">
    <property type="protein sequence ID" value="GAW91341.1"/>
    <property type="molecule type" value="Genomic_DNA"/>
</dbReference>
<dbReference type="RefSeq" id="WP_192868037.1">
    <property type="nucleotide sequence ID" value="NZ_BDGJ01000015.1"/>
</dbReference>
<dbReference type="PROSITE" id="PS51459">
    <property type="entry name" value="FIDO"/>
    <property type="match status" value="1"/>
</dbReference>